<proteinExistence type="predicted"/>
<accession>A0A433T0Q9</accession>
<name>A0A433T0Q9_ELYCH</name>
<gene>
    <name evidence="2" type="ORF">EGW08_017099</name>
</gene>
<dbReference type="EMBL" id="RQTK01000768">
    <property type="protein sequence ID" value="RUS75136.1"/>
    <property type="molecule type" value="Genomic_DNA"/>
</dbReference>
<sequence>MSSSTLQLRNYLKENEPEKYEAYLEIQRLLNQQRREKKTEKMATETRMRDTVEAKKGEKELKRKCSRRYRDKEVMVAGTIIKREAASPTPGPVHSEDKQRCDMTPDESRLHDKSKDNMLSKTSKLRKHWKENEPEKYKSYLETQRVKNKQQREKKKEKWETETPTKDMVEAKEREAELKRERNRRYRDKKALEAGKTVRRRTSSTSSPHLDNKRRCDMTPDERRLHDNSVRLLYSHGLSPQEKSVVRRKNRDRMRVVRAGLVTISKLIKPDKL</sequence>
<organism evidence="2 3">
    <name type="scientific">Elysia chlorotica</name>
    <name type="common">Eastern emerald elysia</name>
    <name type="synonym">Sea slug</name>
    <dbReference type="NCBI Taxonomy" id="188477"/>
    <lineage>
        <taxon>Eukaryota</taxon>
        <taxon>Metazoa</taxon>
        <taxon>Spiralia</taxon>
        <taxon>Lophotrochozoa</taxon>
        <taxon>Mollusca</taxon>
        <taxon>Gastropoda</taxon>
        <taxon>Heterobranchia</taxon>
        <taxon>Euthyneura</taxon>
        <taxon>Panpulmonata</taxon>
        <taxon>Sacoglossa</taxon>
        <taxon>Placobranchoidea</taxon>
        <taxon>Plakobranchidae</taxon>
        <taxon>Elysia</taxon>
    </lineage>
</organism>
<feature type="compositionally biased region" description="Basic and acidic residues" evidence="1">
    <location>
        <begin position="130"/>
        <end position="139"/>
    </location>
</feature>
<protein>
    <submittedName>
        <fullName evidence="2">Uncharacterized protein</fullName>
    </submittedName>
</protein>
<evidence type="ECO:0000313" key="2">
    <source>
        <dbReference type="EMBL" id="RUS75136.1"/>
    </source>
</evidence>
<comment type="caution">
    <text evidence="2">The sequence shown here is derived from an EMBL/GenBank/DDBJ whole genome shotgun (WGS) entry which is preliminary data.</text>
</comment>
<feature type="compositionally biased region" description="Basic and acidic residues" evidence="1">
    <location>
        <begin position="150"/>
        <end position="180"/>
    </location>
</feature>
<feature type="region of interest" description="Disordered" evidence="1">
    <location>
        <begin position="33"/>
        <end position="65"/>
    </location>
</feature>
<evidence type="ECO:0000256" key="1">
    <source>
        <dbReference type="SAM" id="MobiDB-lite"/>
    </source>
</evidence>
<feature type="region of interest" description="Disordered" evidence="1">
    <location>
        <begin position="80"/>
        <end position="221"/>
    </location>
</feature>
<evidence type="ECO:0000313" key="3">
    <source>
        <dbReference type="Proteomes" id="UP000271974"/>
    </source>
</evidence>
<dbReference type="Proteomes" id="UP000271974">
    <property type="component" value="Unassembled WGS sequence"/>
</dbReference>
<feature type="compositionally biased region" description="Basic and acidic residues" evidence="1">
    <location>
        <begin position="210"/>
        <end position="221"/>
    </location>
</feature>
<feature type="compositionally biased region" description="Basic and acidic residues" evidence="1">
    <location>
        <begin position="94"/>
        <end position="118"/>
    </location>
</feature>
<reference evidence="2 3" key="1">
    <citation type="submission" date="2019-01" db="EMBL/GenBank/DDBJ databases">
        <title>A draft genome assembly of the solar-powered sea slug Elysia chlorotica.</title>
        <authorList>
            <person name="Cai H."/>
            <person name="Li Q."/>
            <person name="Fang X."/>
            <person name="Li J."/>
            <person name="Curtis N.E."/>
            <person name="Altenburger A."/>
            <person name="Shibata T."/>
            <person name="Feng M."/>
            <person name="Maeda T."/>
            <person name="Schwartz J.A."/>
            <person name="Shigenobu S."/>
            <person name="Lundholm N."/>
            <person name="Nishiyama T."/>
            <person name="Yang H."/>
            <person name="Hasebe M."/>
            <person name="Li S."/>
            <person name="Pierce S.K."/>
            <person name="Wang J."/>
        </authorList>
    </citation>
    <scope>NUCLEOTIDE SEQUENCE [LARGE SCALE GENOMIC DNA]</scope>
    <source>
        <strain evidence="2">EC2010</strain>
        <tissue evidence="2">Whole organism of an adult</tissue>
    </source>
</reference>
<dbReference type="AlphaFoldDB" id="A0A433T0Q9"/>
<dbReference type="OrthoDB" id="6212365at2759"/>
<keyword evidence="3" id="KW-1185">Reference proteome</keyword>